<evidence type="ECO:0000259" key="7">
    <source>
        <dbReference type="SMART" id="SM01332"/>
    </source>
</evidence>
<keyword evidence="2" id="KW-0132">Cell division</keyword>
<keyword evidence="9" id="KW-1185">Reference proteome</keyword>
<evidence type="ECO:0000256" key="3">
    <source>
        <dbReference type="ARBA" id="ARBA00023127"/>
    </source>
</evidence>
<dbReference type="InterPro" id="IPR036915">
    <property type="entry name" value="Cyclin-like_sf"/>
</dbReference>
<sequence length="347" mass="39677">MESPISPTFKSLEGLEELYGSSSLERALHEESFVDPIITCESLECLESFDEVMRGESVPAITSTETNENDNSGKIAIDHDIYKYLREFEAVQRPSTDYMETVQRDINAEMRASLIDELVKATEKKRLPLPPETICLTVNYIDRYLSGISINRQQLQLLGLACMLIAYKLESVKTAVPKVIIFCNITGKTYHKAEIVQMESAVLNYLNFEMSVPTAYYFLTQFICAAEMSNQDHPLQFECLSSYILHLSLVEYTMLQYASPLIAASAAFLARFILSPLDKPWDSKWRNYTLYQPFDLVECVTTLHRLYRNGGAAYPAATRDKYSQFKYFFVSTRDCHASIPDEFFQDV</sequence>
<dbReference type="Pfam" id="PF02984">
    <property type="entry name" value="Cyclin_C"/>
    <property type="match status" value="1"/>
</dbReference>
<dbReference type="InterPro" id="IPR006671">
    <property type="entry name" value="Cyclin_N"/>
</dbReference>
<evidence type="ECO:0000259" key="6">
    <source>
        <dbReference type="SMART" id="SM00385"/>
    </source>
</evidence>
<organism evidence="8 9">
    <name type="scientific">Hibiscus trionum</name>
    <name type="common">Flower of an hour</name>
    <dbReference type="NCBI Taxonomy" id="183268"/>
    <lineage>
        <taxon>Eukaryota</taxon>
        <taxon>Viridiplantae</taxon>
        <taxon>Streptophyta</taxon>
        <taxon>Embryophyta</taxon>
        <taxon>Tracheophyta</taxon>
        <taxon>Spermatophyta</taxon>
        <taxon>Magnoliopsida</taxon>
        <taxon>eudicotyledons</taxon>
        <taxon>Gunneridae</taxon>
        <taxon>Pentapetalae</taxon>
        <taxon>rosids</taxon>
        <taxon>malvids</taxon>
        <taxon>Malvales</taxon>
        <taxon>Malvaceae</taxon>
        <taxon>Malvoideae</taxon>
        <taxon>Hibiscus</taxon>
    </lineage>
</organism>
<keyword evidence="3 5" id="KW-0195">Cyclin</keyword>
<evidence type="ECO:0000256" key="4">
    <source>
        <dbReference type="ARBA" id="ARBA00023306"/>
    </source>
</evidence>
<evidence type="ECO:0000256" key="2">
    <source>
        <dbReference type="ARBA" id="ARBA00022618"/>
    </source>
</evidence>
<dbReference type="FunFam" id="1.10.472.10:FF:000013">
    <property type="entry name" value="Cyclin A1"/>
    <property type="match status" value="1"/>
</dbReference>
<dbReference type="InterPro" id="IPR013763">
    <property type="entry name" value="Cyclin-like_dom"/>
</dbReference>
<dbReference type="Pfam" id="PF00134">
    <property type="entry name" value="Cyclin_N"/>
    <property type="match status" value="1"/>
</dbReference>
<keyword evidence="4" id="KW-0131">Cell cycle</keyword>
<accession>A0A9W7MQ59</accession>
<dbReference type="GO" id="GO:0051301">
    <property type="term" value="P:cell division"/>
    <property type="evidence" value="ECO:0007669"/>
    <property type="project" value="UniProtKB-KW"/>
</dbReference>
<evidence type="ECO:0000256" key="5">
    <source>
        <dbReference type="RuleBase" id="RU000383"/>
    </source>
</evidence>
<feature type="domain" description="Cyclin-like" evidence="6">
    <location>
        <begin position="116"/>
        <end position="204"/>
    </location>
</feature>
<feature type="domain" description="Cyclin-like" evidence="6">
    <location>
        <begin position="217"/>
        <end position="305"/>
    </location>
</feature>
<evidence type="ECO:0000313" key="9">
    <source>
        <dbReference type="Proteomes" id="UP001165190"/>
    </source>
</evidence>
<gene>
    <name evidence="8" type="ORF">HRI_004537400</name>
</gene>
<comment type="caution">
    <text evidence="8">The sequence shown here is derived from an EMBL/GenBank/DDBJ whole genome shotgun (WGS) entry which is preliminary data.</text>
</comment>
<dbReference type="InterPro" id="IPR004367">
    <property type="entry name" value="Cyclin_C-dom"/>
</dbReference>
<comment type="similarity">
    <text evidence="1">Belongs to the cyclin family. Cyclin AB subfamily.</text>
</comment>
<dbReference type="SMART" id="SM00385">
    <property type="entry name" value="CYCLIN"/>
    <property type="match status" value="2"/>
</dbReference>
<dbReference type="SUPFAM" id="SSF47954">
    <property type="entry name" value="Cyclin-like"/>
    <property type="match status" value="2"/>
</dbReference>
<dbReference type="InterPro" id="IPR039361">
    <property type="entry name" value="Cyclin"/>
</dbReference>
<dbReference type="EMBL" id="BSYR01000052">
    <property type="protein sequence ID" value="GMJ08682.1"/>
    <property type="molecule type" value="Genomic_DNA"/>
</dbReference>
<name>A0A9W7MQ59_HIBTR</name>
<dbReference type="OrthoDB" id="5590282at2759"/>
<feature type="domain" description="Cyclin C-terminal" evidence="7">
    <location>
        <begin position="213"/>
        <end position="336"/>
    </location>
</feature>
<dbReference type="Gene3D" id="1.10.472.10">
    <property type="entry name" value="Cyclin-like"/>
    <property type="match status" value="2"/>
</dbReference>
<evidence type="ECO:0000256" key="1">
    <source>
        <dbReference type="ARBA" id="ARBA00006955"/>
    </source>
</evidence>
<dbReference type="AlphaFoldDB" id="A0A9W7MQ59"/>
<evidence type="ECO:0000313" key="8">
    <source>
        <dbReference type="EMBL" id="GMJ08682.1"/>
    </source>
</evidence>
<dbReference type="SMART" id="SM01332">
    <property type="entry name" value="Cyclin_C"/>
    <property type="match status" value="1"/>
</dbReference>
<protein>
    <submittedName>
        <fullName evidence="8">Cyclin A11</fullName>
    </submittedName>
</protein>
<reference evidence="8" key="1">
    <citation type="submission" date="2023-05" db="EMBL/GenBank/DDBJ databases">
        <title>Genome and transcriptome analyses reveal genes involved in the formation of fine ridges on petal epidermal cells in Hibiscus trionum.</title>
        <authorList>
            <person name="Koshimizu S."/>
            <person name="Masuda S."/>
            <person name="Ishii T."/>
            <person name="Shirasu K."/>
            <person name="Hoshino A."/>
            <person name="Arita M."/>
        </authorList>
    </citation>
    <scope>NUCLEOTIDE SEQUENCE</scope>
    <source>
        <strain evidence="8">Hamamatsu line</strain>
    </source>
</reference>
<dbReference type="Proteomes" id="UP001165190">
    <property type="component" value="Unassembled WGS sequence"/>
</dbReference>
<proteinExistence type="inferred from homology"/>
<dbReference type="PANTHER" id="PTHR10177">
    <property type="entry name" value="CYCLINS"/>
    <property type="match status" value="1"/>
</dbReference>